<sequence>MDLQLEDKLCLVTGSTGGIGIEIARMLLQNKVRCSFSKHPHDACYLNISHDSQASVIINGRSQRSTSTATQRLRSEVSGAKIYVAIGDLSSAEGVNSFLLAVEKVEAQVGQPVSVLVNNLGVFHNEEFEHITDEKWQEYYQTNTMSGVRLSRHFLPKMLERNSFGRIIFISSEAALKPLPNMLAYGVSKTSQLSLSRGLSELTKGKKNITVNCVLPGPTMTDGLIDYMKGYASDHGFGDDINAAVADYFKIHEPTSLIQRFLDPKEVAYVTVMLCSPLAGGINGTAQHADGGIVRHIS</sequence>
<evidence type="ECO:0000256" key="2">
    <source>
        <dbReference type="ARBA" id="ARBA00012948"/>
    </source>
</evidence>
<organism evidence="4 5">
    <name type="scientific">Thalassiosira oceanica</name>
    <name type="common">Marine diatom</name>
    <dbReference type="NCBI Taxonomy" id="159749"/>
    <lineage>
        <taxon>Eukaryota</taxon>
        <taxon>Sar</taxon>
        <taxon>Stramenopiles</taxon>
        <taxon>Ochrophyta</taxon>
        <taxon>Bacillariophyta</taxon>
        <taxon>Coscinodiscophyceae</taxon>
        <taxon>Thalassiosirophycidae</taxon>
        <taxon>Thalassiosirales</taxon>
        <taxon>Thalassiosiraceae</taxon>
        <taxon>Thalassiosira</taxon>
    </lineage>
</organism>
<proteinExistence type="inferred from homology"/>
<dbReference type="eggNOG" id="KOG0725">
    <property type="taxonomic scope" value="Eukaryota"/>
</dbReference>
<dbReference type="OrthoDB" id="1393670at2759"/>
<dbReference type="PRINTS" id="PR00081">
    <property type="entry name" value="GDHRDH"/>
</dbReference>
<dbReference type="SUPFAM" id="SSF51735">
    <property type="entry name" value="NAD(P)-binding Rossmann-fold domains"/>
    <property type="match status" value="1"/>
</dbReference>
<dbReference type="InterPro" id="IPR002347">
    <property type="entry name" value="SDR_fam"/>
</dbReference>
<comment type="catalytic activity">
    <reaction evidence="3">
        <text>a (3R)-hydroxyacyl-[ACP] + NADP(+) = a 3-oxoacyl-[ACP] + NADPH + H(+)</text>
        <dbReference type="Rhea" id="RHEA:17397"/>
        <dbReference type="Rhea" id="RHEA-COMP:9916"/>
        <dbReference type="Rhea" id="RHEA-COMP:9945"/>
        <dbReference type="ChEBI" id="CHEBI:15378"/>
        <dbReference type="ChEBI" id="CHEBI:57783"/>
        <dbReference type="ChEBI" id="CHEBI:58349"/>
        <dbReference type="ChEBI" id="CHEBI:78776"/>
        <dbReference type="ChEBI" id="CHEBI:78827"/>
        <dbReference type="EC" id="1.1.1.100"/>
    </reaction>
</comment>
<dbReference type="EMBL" id="AGNL01001643">
    <property type="protein sequence ID" value="EJK76837.1"/>
    <property type="molecule type" value="Genomic_DNA"/>
</dbReference>
<dbReference type="EC" id="1.1.1.100" evidence="2"/>
<dbReference type="CDD" id="cd05233">
    <property type="entry name" value="SDR_c"/>
    <property type="match status" value="1"/>
</dbReference>
<dbReference type="Pfam" id="PF13561">
    <property type="entry name" value="adh_short_C2"/>
    <property type="match status" value="1"/>
</dbReference>
<dbReference type="Gene3D" id="3.40.50.720">
    <property type="entry name" value="NAD(P)-binding Rossmann-like Domain"/>
    <property type="match status" value="1"/>
</dbReference>
<dbReference type="Proteomes" id="UP000266841">
    <property type="component" value="Unassembled WGS sequence"/>
</dbReference>
<accession>K0TQY1</accession>
<dbReference type="AlphaFoldDB" id="K0TQY1"/>
<gene>
    <name evidence="4" type="ORF">THAOC_01380</name>
</gene>
<dbReference type="GO" id="GO:0004316">
    <property type="term" value="F:3-oxoacyl-[acyl-carrier-protein] reductase (NADPH) activity"/>
    <property type="evidence" value="ECO:0007669"/>
    <property type="project" value="UniProtKB-EC"/>
</dbReference>
<reference evidence="4 5" key="1">
    <citation type="journal article" date="2012" name="Genome Biol.">
        <title>Genome and low-iron response of an oceanic diatom adapted to chronic iron limitation.</title>
        <authorList>
            <person name="Lommer M."/>
            <person name="Specht M."/>
            <person name="Roy A.S."/>
            <person name="Kraemer L."/>
            <person name="Andreson R."/>
            <person name="Gutowska M.A."/>
            <person name="Wolf J."/>
            <person name="Bergner S.V."/>
            <person name="Schilhabel M.B."/>
            <person name="Klostermeier U.C."/>
            <person name="Beiko R.G."/>
            <person name="Rosenstiel P."/>
            <person name="Hippler M."/>
            <person name="Laroche J."/>
        </authorList>
    </citation>
    <scope>NUCLEOTIDE SEQUENCE [LARGE SCALE GENOMIC DNA]</scope>
    <source>
        <strain evidence="4 5">CCMP1005</strain>
    </source>
</reference>
<dbReference type="InterPro" id="IPR050259">
    <property type="entry name" value="SDR"/>
</dbReference>
<evidence type="ECO:0000313" key="5">
    <source>
        <dbReference type="Proteomes" id="UP000266841"/>
    </source>
</evidence>
<dbReference type="PANTHER" id="PTHR42879">
    <property type="entry name" value="3-OXOACYL-(ACYL-CARRIER-PROTEIN) REDUCTASE"/>
    <property type="match status" value="1"/>
</dbReference>
<dbReference type="PANTHER" id="PTHR42879:SF6">
    <property type="entry name" value="NADPH-DEPENDENT REDUCTASE BACG"/>
    <property type="match status" value="1"/>
</dbReference>
<dbReference type="InterPro" id="IPR036291">
    <property type="entry name" value="NAD(P)-bd_dom_sf"/>
</dbReference>
<evidence type="ECO:0000256" key="1">
    <source>
        <dbReference type="ARBA" id="ARBA00006484"/>
    </source>
</evidence>
<dbReference type="OMA" id="WGQRFPP"/>
<evidence type="ECO:0000256" key="3">
    <source>
        <dbReference type="ARBA" id="ARBA00048508"/>
    </source>
</evidence>
<name>K0TQY1_THAOC</name>
<keyword evidence="5" id="KW-1185">Reference proteome</keyword>
<comment type="caution">
    <text evidence="4">The sequence shown here is derived from an EMBL/GenBank/DDBJ whole genome shotgun (WGS) entry which is preliminary data.</text>
</comment>
<comment type="similarity">
    <text evidence="1">Belongs to the short-chain dehydrogenases/reductases (SDR) family.</text>
</comment>
<protein>
    <recommendedName>
        <fullName evidence="2">3-oxoacyl-[acyl-carrier-protein] reductase</fullName>
        <ecNumber evidence="2">1.1.1.100</ecNumber>
    </recommendedName>
</protein>
<evidence type="ECO:0000313" key="4">
    <source>
        <dbReference type="EMBL" id="EJK76837.1"/>
    </source>
</evidence>